<keyword evidence="8" id="KW-1185">Reference proteome</keyword>
<feature type="transmembrane region" description="Helical" evidence="5">
    <location>
        <begin position="6"/>
        <end position="27"/>
    </location>
</feature>
<dbReference type="eggNOG" id="COG2010">
    <property type="taxonomic scope" value="Bacteria"/>
</dbReference>
<evidence type="ECO:0000256" key="5">
    <source>
        <dbReference type="SAM" id="Phobius"/>
    </source>
</evidence>
<keyword evidence="1 4" id="KW-0349">Heme</keyword>
<dbReference type="Proteomes" id="UP000006054">
    <property type="component" value="Chromosome"/>
</dbReference>
<feature type="domain" description="Cytochrome c" evidence="6">
    <location>
        <begin position="63"/>
        <end position="154"/>
    </location>
</feature>
<dbReference type="RefSeq" id="WP_014797813.1">
    <property type="nucleotide sequence ID" value="NC_018018.1"/>
</dbReference>
<organism evidence="7 8">
    <name type="scientific">Bernardetia litoralis (strain ATCC 23117 / DSM 6794 / NBRC 15988 / NCIMB 1366 / Fx l1 / Sio-4)</name>
    <name type="common">Flexibacter litoralis</name>
    <dbReference type="NCBI Taxonomy" id="880071"/>
    <lineage>
        <taxon>Bacteria</taxon>
        <taxon>Pseudomonadati</taxon>
        <taxon>Bacteroidota</taxon>
        <taxon>Cytophagia</taxon>
        <taxon>Cytophagales</taxon>
        <taxon>Bernardetiaceae</taxon>
        <taxon>Bernardetia</taxon>
    </lineage>
</organism>
<name>I4AK78_BERLS</name>
<dbReference type="HOGENOM" id="CLU_1632953_0_0_10"/>
<proteinExistence type="predicted"/>
<gene>
    <name evidence="7" type="ordered locus">Fleli_1978</name>
</gene>
<keyword evidence="3 4" id="KW-0408">Iron</keyword>
<dbReference type="GO" id="GO:0046872">
    <property type="term" value="F:metal ion binding"/>
    <property type="evidence" value="ECO:0007669"/>
    <property type="project" value="UniProtKB-KW"/>
</dbReference>
<dbReference type="PROSITE" id="PS51007">
    <property type="entry name" value="CYTC"/>
    <property type="match status" value="1"/>
</dbReference>
<protein>
    <submittedName>
        <fullName evidence="7">Cytochrome c, mono-and diheme variants family</fullName>
    </submittedName>
</protein>
<dbReference type="Pfam" id="PF00034">
    <property type="entry name" value="Cytochrom_C"/>
    <property type="match status" value="1"/>
</dbReference>
<evidence type="ECO:0000256" key="4">
    <source>
        <dbReference type="PROSITE-ProRule" id="PRU00433"/>
    </source>
</evidence>
<reference evidence="8" key="1">
    <citation type="submission" date="2012-06" db="EMBL/GenBank/DDBJ databases">
        <title>The complete genome of Flexibacter litoralis DSM 6794.</title>
        <authorList>
            <person name="Lucas S."/>
            <person name="Copeland A."/>
            <person name="Lapidus A."/>
            <person name="Glavina del Rio T."/>
            <person name="Dalin E."/>
            <person name="Tice H."/>
            <person name="Bruce D."/>
            <person name="Goodwin L."/>
            <person name="Pitluck S."/>
            <person name="Peters L."/>
            <person name="Ovchinnikova G."/>
            <person name="Lu M."/>
            <person name="Kyrpides N."/>
            <person name="Mavromatis K."/>
            <person name="Ivanova N."/>
            <person name="Brettin T."/>
            <person name="Detter J.C."/>
            <person name="Han C."/>
            <person name="Larimer F."/>
            <person name="Land M."/>
            <person name="Hauser L."/>
            <person name="Markowitz V."/>
            <person name="Cheng J.-F."/>
            <person name="Hugenholtz P."/>
            <person name="Woyke T."/>
            <person name="Wu D."/>
            <person name="Spring S."/>
            <person name="Lang E."/>
            <person name="Kopitz M."/>
            <person name="Brambilla E."/>
            <person name="Klenk H.-P."/>
            <person name="Eisen J.A."/>
        </authorList>
    </citation>
    <scope>NUCLEOTIDE SEQUENCE [LARGE SCALE GENOMIC DNA]</scope>
    <source>
        <strain evidence="8">ATCC 23117 / DSM 6794 / NBRC 15988 / NCIMB 1366 / Sio-4</strain>
    </source>
</reference>
<dbReference type="KEGG" id="fli:Fleli_1978"/>
<dbReference type="GO" id="GO:0020037">
    <property type="term" value="F:heme binding"/>
    <property type="evidence" value="ECO:0007669"/>
    <property type="project" value="InterPro"/>
</dbReference>
<keyword evidence="5" id="KW-0472">Membrane</keyword>
<keyword evidence="2 4" id="KW-0479">Metal-binding</keyword>
<dbReference type="GO" id="GO:0009055">
    <property type="term" value="F:electron transfer activity"/>
    <property type="evidence" value="ECO:0007669"/>
    <property type="project" value="InterPro"/>
</dbReference>
<dbReference type="EMBL" id="CP003345">
    <property type="protein sequence ID" value="AFM04363.1"/>
    <property type="molecule type" value="Genomic_DNA"/>
</dbReference>
<keyword evidence="5" id="KW-1133">Transmembrane helix</keyword>
<evidence type="ECO:0000313" key="7">
    <source>
        <dbReference type="EMBL" id="AFM04363.1"/>
    </source>
</evidence>
<sequence length="162" mass="18865">METKNIGIYILIFTTGIIIISSLVEMIKIENNTMRYCGTVSYSETIDKEPFIKKDSLNSEQQEIVALGKELFEENCNPCHSMNQKVVGPALAGVDNRWENEEQLIQFIKYPEETMQKNEYAKSLYDEYGQIMPNHDFFDDEQIKAILFYVKYMSGEKVYVEL</sequence>
<dbReference type="InterPro" id="IPR036909">
    <property type="entry name" value="Cyt_c-like_dom_sf"/>
</dbReference>
<dbReference type="SUPFAM" id="SSF46626">
    <property type="entry name" value="Cytochrome c"/>
    <property type="match status" value="1"/>
</dbReference>
<evidence type="ECO:0000313" key="8">
    <source>
        <dbReference type="Proteomes" id="UP000006054"/>
    </source>
</evidence>
<evidence type="ECO:0000256" key="2">
    <source>
        <dbReference type="ARBA" id="ARBA00022723"/>
    </source>
</evidence>
<evidence type="ECO:0000256" key="3">
    <source>
        <dbReference type="ARBA" id="ARBA00023004"/>
    </source>
</evidence>
<dbReference type="Gene3D" id="1.10.760.10">
    <property type="entry name" value="Cytochrome c-like domain"/>
    <property type="match status" value="1"/>
</dbReference>
<dbReference type="OrthoDB" id="2827525at2"/>
<dbReference type="InterPro" id="IPR009056">
    <property type="entry name" value="Cyt_c-like_dom"/>
</dbReference>
<evidence type="ECO:0000259" key="6">
    <source>
        <dbReference type="PROSITE" id="PS51007"/>
    </source>
</evidence>
<evidence type="ECO:0000256" key="1">
    <source>
        <dbReference type="ARBA" id="ARBA00022617"/>
    </source>
</evidence>
<accession>I4AK78</accession>
<dbReference type="STRING" id="880071.Fleli_1978"/>
<keyword evidence="5" id="KW-0812">Transmembrane</keyword>
<dbReference type="AlphaFoldDB" id="I4AK78"/>